<comment type="caution">
    <text evidence="2">The sequence shown here is derived from an EMBL/GenBank/DDBJ whole genome shotgun (WGS) entry which is preliminary data.</text>
</comment>
<feature type="compositionally biased region" description="Polar residues" evidence="1">
    <location>
        <begin position="1"/>
        <end position="23"/>
    </location>
</feature>
<protein>
    <submittedName>
        <fullName evidence="2">Uncharacterized protein</fullName>
    </submittedName>
</protein>
<dbReference type="AlphaFoldDB" id="A0A9Q0M7J7"/>
<accession>A0A9Q0M7J7</accession>
<name>A0A9Q0M7J7_BLOTA</name>
<evidence type="ECO:0000256" key="1">
    <source>
        <dbReference type="SAM" id="MobiDB-lite"/>
    </source>
</evidence>
<proteinExistence type="predicted"/>
<keyword evidence="3" id="KW-1185">Reference proteome</keyword>
<dbReference type="OrthoDB" id="6516645at2759"/>
<reference evidence="2" key="1">
    <citation type="submission" date="2022-12" db="EMBL/GenBank/DDBJ databases">
        <title>Genome assemblies of Blomia tropicalis.</title>
        <authorList>
            <person name="Cui Y."/>
        </authorList>
    </citation>
    <scope>NUCLEOTIDE SEQUENCE</scope>
    <source>
        <tissue evidence="2">Adult mites</tissue>
    </source>
</reference>
<gene>
    <name evidence="2" type="ORF">RDWZM_004622</name>
</gene>
<dbReference type="Proteomes" id="UP001142055">
    <property type="component" value="Chromosome 2"/>
</dbReference>
<organism evidence="2 3">
    <name type="scientific">Blomia tropicalis</name>
    <name type="common">Mite</name>
    <dbReference type="NCBI Taxonomy" id="40697"/>
    <lineage>
        <taxon>Eukaryota</taxon>
        <taxon>Metazoa</taxon>
        <taxon>Ecdysozoa</taxon>
        <taxon>Arthropoda</taxon>
        <taxon>Chelicerata</taxon>
        <taxon>Arachnida</taxon>
        <taxon>Acari</taxon>
        <taxon>Acariformes</taxon>
        <taxon>Sarcoptiformes</taxon>
        <taxon>Astigmata</taxon>
        <taxon>Glycyphagoidea</taxon>
        <taxon>Echimyopodidae</taxon>
        <taxon>Blomia</taxon>
    </lineage>
</organism>
<feature type="region of interest" description="Disordered" evidence="1">
    <location>
        <begin position="1"/>
        <end position="26"/>
    </location>
</feature>
<evidence type="ECO:0000313" key="3">
    <source>
        <dbReference type="Proteomes" id="UP001142055"/>
    </source>
</evidence>
<dbReference type="EMBL" id="JAPWDV010000002">
    <property type="protein sequence ID" value="KAJ6218810.1"/>
    <property type="molecule type" value="Genomic_DNA"/>
</dbReference>
<evidence type="ECO:0000313" key="2">
    <source>
        <dbReference type="EMBL" id="KAJ6218810.1"/>
    </source>
</evidence>
<dbReference type="OMA" id="PRSMFRN"/>
<sequence length="213" mass="23876">MTSSTTTNHSIIASLARNNSGSHRTAVLGPRSMFRNQQRRMQRRQQRLTTTNAIPIVDMNNNNNNNNSNNVVEQNVNLSQLVTPINGVLSLDRVAILKAFAAHNQSTTNDDIVPMMNQTTTTTTTSKSNRSSRYEKPTTYKEARRQIRQQMRSSLPDPAIEQEFIRLRDTVPSIAGSNVSDLTIINEAISLICDLESQLIRKLKSTQNLPIVN</sequence>